<dbReference type="GO" id="GO:0003735">
    <property type="term" value="F:structural constituent of ribosome"/>
    <property type="evidence" value="ECO:0007669"/>
    <property type="project" value="InterPro"/>
</dbReference>
<evidence type="ECO:0000256" key="2">
    <source>
        <dbReference type="ARBA" id="ARBA00022980"/>
    </source>
</evidence>
<keyword evidence="3 5" id="KW-0687">Ribonucleoprotein</keyword>
<sequence>MSKAALKARAQVVRILVGAGKAAPTPPIGPALGARGVKSMDFCKEFNARTAHIEPGVPVPTLITIQPDRSFTFVTKTPPTSYFLKKAAGIEKGTGRPGHEMVGTVSLKHVYEIAKIKATDEHLKHLRLEAIASTIIGTAKTLGTEDNSQGVSVTTLWRTIRANKEDRVAKLEWASNGGLGRAVIGKSTFPMADLVRPDPRAPNCRMFNGPDGYQYRWRPGSNSTDVVLQDQNGNVIAFYRSIKPTRYNIGDVYGELHFVRNAGAGVVMHPPLMDTVTVTAMLYRFVMAYGL</sequence>
<dbReference type="OrthoDB" id="1091498at2759"/>
<dbReference type="Gene3D" id="1.10.10.250">
    <property type="entry name" value="Ribosomal protein L11, C-terminal domain"/>
    <property type="match status" value="1"/>
</dbReference>
<dbReference type="STRING" id="599839.J4G6A3"/>
<accession>J4G6A3</accession>
<dbReference type="InterPro" id="IPR036796">
    <property type="entry name" value="Ribosomal_uL11_N_sf"/>
</dbReference>
<dbReference type="Proteomes" id="UP000006352">
    <property type="component" value="Unassembled WGS sequence"/>
</dbReference>
<keyword evidence="2 5" id="KW-0689">Ribosomal protein</keyword>
<dbReference type="InterPro" id="IPR036769">
    <property type="entry name" value="Ribosomal_uL11_C_sf"/>
</dbReference>
<dbReference type="SMART" id="SM00649">
    <property type="entry name" value="RL11"/>
    <property type="match status" value="1"/>
</dbReference>
<reference evidence="9 10" key="1">
    <citation type="journal article" date="2012" name="Appl. Environ. Microbiol.">
        <title>Short-read sequencing for genomic analysis of the brown rot fungus Fibroporia radiculosa.</title>
        <authorList>
            <person name="Tang J.D."/>
            <person name="Perkins A.D."/>
            <person name="Sonstegard T.S."/>
            <person name="Schroeder S.G."/>
            <person name="Burgess S.C."/>
            <person name="Diehl S.V."/>
        </authorList>
    </citation>
    <scope>NUCLEOTIDE SEQUENCE [LARGE SCALE GENOMIC DNA]</scope>
    <source>
        <strain evidence="9 10">TFFH 294</strain>
    </source>
</reference>
<evidence type="ECO:0000256" key="1">
    <source>
        <dbReference type="ARBA" id="ARBA00010537"/>
    </source>
</evidence>
<dbReference type="InterPro" id="IPR000911">
    <property type="entry name" value="Ribosomal_uL11"/>
</dbReference>
<dbReference type="Gene3D" id="3.30.1550.10">
    <property type="entry name" value="Ribosomal protein L11/L12, N-terminal domain"/>
    <property type="match status" value="1"/>
</dbReference>
<proteinExistence type="inferred from homology"/>
<evidence type="ECO:0000259" key="8">
    <source>
        <dbReference type="Pfam" id="PF20236"/>
    </source>
</evidence>
<evidence type="ECO:0000313" key="10">
    <source>
        <dbReference type="Proteomes" id="UP000006352"/>
    </source>
</evidence>
<keyword evidence="10" id="KW-1185">Reference proteome</keyword>
<comment type="similarity">
    <text evidence="1 5">Belongs to the universal ribosomal protein uL11 family.</text>
</comment>
<name>J4G6A3_9APHY</name>
<feature type="domain" description="Large ribosomal subunit protein uL11 N-terminal" evidence="7">
    <location>
        <begin position="13"/>
        <end position="71"/>
    </location>
</feature>
<dbReference type="InterPro" id="IPR020784">
    <property type="entry name" value="Ribosomal_uL11_N"/>
</dbReference>
<feature type="domain" description="DUF6593" evidence="8">
    <location>
        <begin position="148"/>
        <end position="241"/>
    </location>
</feature>
<dbReference type="FunFam" id="3.30.1550.10:FF:000004">
    <property type="entry name" value="Mitochondrial 54S ribosomal protein YmL19"/>
    <property type="match status" value="1"/>
</dbReference>
<dbReference type="HAMAP" id="MF_00736">
    <property type="entry name" value="Ribosomal_uL11"/>
    <property type="match status" value="1"/>
</dbReference>
<evidence type="ECO:0000313" key="9">
    <source>
        <dbReference type="EMBL" id="CCM01698.1"/>
    </source>
</evidence>
<protein>
    <recommendedName>
        <fullName evidence="4">Large ribosomal subunit protein uL11m</fullName>
    </recommendedName>
</protein>
<dbReference type="InterPro" id="IPR020783">
    <property type="entry name" value="Ribosomal_uL11_C"/>
</dbReference>
<organism evidence="9 10">
    <name type="scientific">Fibroporia radiculosa</name>
    <dbReference type="NCBI Taxonomy" id="599839"/>
    <lineage>
        <taxon>Eukaryota</taxon>
        <taxon>Fungi</taxon>
        <taxon>Dikarya</taxon>
        <taxon>Basidiomycota</taxon>
        <taxon>Agaricomycotina</taxon>
        <taxon>Agaricomycetes</taxon>
        <taxon>Polyporales</taxon>
        <taxon>Fibroporiaceae</taxon>
        <taxon>Fibroporia</taxon>
    </lineage>
</organism>
<evidence type="ECO:0000256" key="3">
    <source>
        <dbReference type="ARBA" id="ARBA00023274"/>
    </source>
</evidence>
<dbReference type="GO" id="GO:0070180">
    <property type="term" value="F:large ribosomal subunit rRNA binding"/>
    <property type="evidence" value="ECO:0007669"/>
    <property type="project" value="TreeGrafter"/>
</dbReference>
<evidence type="ECO:0000259" key="6">
    <source>
        <dbReference type="Pfam" id="PF00298"/>
    </source>
</evidence>
<dbReference type="NCBIfam" id="TIGR01632">
    <property type="entry name" value="L11_bact"/>
    <property type="match status" value="1"/>
</dbReference>
<dbReference type="InParanoid" id="J4G6A3"/>
<dbReference type="HOGENOM" id="CLU_956550_0_0_1"/>
<dbReference type="AlphaFoldDB" id="J4G6A3"/>
<dbReference type="EMBL" id="HE797046">
    <property type="protein sequence ID" value="CCM01698.1"/>
    <property type="molecule type" value="Genomic_DNA"/>
</dbReference>
<dbReference type="PANTHER" id="PTHR11661">
    <property type="entry name" value="60S RIBOSOMAL PROTEIN L12"/>
    <property type="match status" value="1"/>
</dbReference>
<evidence type="ECO:0000256" key="4">
    <source>
        <dbReference type="ARBA" id="ARBA00040104"/>
    </source>
</evidence>
<gene>
    <name evidence="9" type="ORF">FIBRA_03762</name>
</gene>
<dbReference type="GO" id="GO:0006412">
    <property type="term" value="P:translation"/>
    <property type="evidence" value="ECO:0007669"/>
    <property type="project" value="InterPro"/>
</dbReference>
<dbReference type="Pfam" id="PF20236">
    <property type="entry name" value="DUF6593"/>
    <property type="match status" value="1"/>
</dbReference>
<feature type="domain" description="Large ribosomal subunit protein uL11 C-terminal" evidence="6">
    <location>
        <begin position="76"/>
        <end position="143"/>
    </location>
</feature>
<dbReference type="InterPro" id="IPR006519">
    <property type="entry name" value="Ribosomal_uL11_bac-typ"/>
</dbReference>
<dbReference type="Pfam" id="PF03946">
    <property type="entry name" value="Ribosomal_L11_N"/>
    <property type="match status" value="1"/>
</dbReference>
<dbReference type="PANTHER" id="PTHR11661:SF1">
    <property type="entry name" value="LARGE RIBOSOMAL SUBUNIT PROTEIN UL11M"/>
    <property type="match status" value="1"/>
</dbReference>
<dbReference type="CDD" id="cd00349">
    <property type="entry name" value="Ribosomal_L11"/>
    <property type="match status" value="1"/>
</dbReference>
<evidence type="ECO:0000256" key="5">
    <source>
        <dbReference type="RuleBase" id="RU003978"/>
    </source>
</evidence>
<dbReference type="RefSeq" id="XP_012180981.1">
    <property type="nucleotide sequence ID" value="XM_012325591.1"/>
</dbReference>
<dbReference type="SUPFAM" id="SSF54747">
    <property type="entry name" value="Ribosomal L11/L12e N-terminal domain"/>
    <property type="match status" value="1"/>
</dbReference>
<dbReference type="InterPro" id="IPR046528">
    <property type="entry name" value="DUF6593"/>
</dbReference>
<dbReference type="GeneID" id="24096609"/>
<dbReference type="FunFam" id="1.10.10.250:FF:000003">
    <property type="entry name" value="Mitochondrial ribosomal protein L11"/>
    <property type="match status" value="1"/>
</dbReference>
<dbReference type="GO" id="GO:0005762">
    <property type="term" value="C:mitochondrial large ribosomal subunit"/>
    <property type="evidence" value="ECO:0007669"/>
    <property type="project" value="TreeGrafter"/>
</dbReference>
<dbReference type="SUPFAM" id="SSF46906">
    <property type="entry name" value="Ribosomal protein L11, C-terminal domain"/>
    <property type="match status" value="1"/>
</dbReference>
<evidence type="ECO:0000259" key="7">
    <source>
        <dbReference type="Pfam" id="PF03946"/>
    </source>
</evidence>
<dbReference type="Pfam" id="PF00298">
    <property type="entry name" value="Ribosomal_L11"/>
    <property type="match status" value="1"/>
</dbReference>